<comment type="caution">
    <text evidence="1">The sequence shown here is derived from an EMBL/GenBank/DDBJ whole genome shotgun (WGS) entry which is preliminary data.</text>
</comment>
<dbReference type="RefSeq" id="WP_253796291.1">
    <property type="nucleotide sequence ID" value="NZ_BAAAUB010000042.1"/>
</dbReference>
<proteinExistence type="predicted"/>
<evidence type="ECO:0000313" key="1">
    <source>
        <dbReference type="EMBL" id="MCP2309291.1"/>
    </source>
</evidence>
<sequence length="60" mass="6189">MTPAADVSGDCPATATVQLDGVPCTAVCNLPADRPGTGHEDLILGAWTEPPGEHRPREHG</sequence>
<gene>
    <name evidence="1" type="ORF">FHR36_002415</name>
</gene>
<dbReference type="Proteomes" id="UP001206483">
    <property type="component" value="Unassembled WGS sequence"/>
</dbReference>
<reference evidence="1 2" key="1">
    <citation type="submission" date="2022-06" db="EMBL/GenBank/DDBJ databases">
        <title>Sequencing the genomes of 1000 actinobacteria strains.</title>
        <authorList>
            <person name="Klenk H.-P."/>
        </authorList>
    </citation>
    <scope>NUCLEOTIDE SEQUENCE [LARGE SCALE GENOMIC DNA]</scope>
    <source>
        <strain evidence="1 2">DSM 41656</strain>
    </source>
</reference>
<keyword evidence="2" id="KW-1185">Reference proteome</keyword>
<organism evidence="1 2">
    <name type="scientific">Kitasatospora paracochleata</name>
    <dbReference type="NCBI Taxonomy" id="58354"/>
    <lineage>
        <taxon>Bacteria</taxon>
        <taxon>Bacillati</taxon>
        <taxon>Actinomycetota</taxon>
        <taxon>Actinomycetes</taxon>
        <taxon>Kitasatosporales</taxon>
        <taxon>Streptomycetaceae</taxon>
        <taxon>Kitasatospora</taxon>
    </lineage>
</organism>
<evidence type="ECO:0000313" key="2">
    <source>
        <dbReference type="Proteomes" id="UP001206483"/>
    </source>
</evidence>
<protein>
    <submittedName>
        <fullName evidence="1">Uncharacterized protein</fullName>
    </submittedName>
</protein>
<dbReference type="EMBL" id="JAMZDX010000002">
    <property type="protein sequence ID" value="MCP2309291.1"/>
    <property type="molecule type" value="Genomic_DNA"/>
</dbReference>
<accession>A0ABT1IVX4</accession>
<name>A0ABT1IVX4_9ACTN</name>